<sequence length="351" mass="38546">MRQTENVVWSKFVKISGIKRKANLSESSLIEVNPAGTEKVESFVTCTKEINDFIFSSSTEVLKEIGAIREGMDQVSIATSGLAKGAVDNCYSIEQANCSSRSIVESAGKISGDLMVSAEMVSQVNHAIEEGNLMIEKQRATIDKNREIVEKMVVSMENVRQKAIKIKGITKMLDAIARQTNLLSINASIEAARVGSHGNGFAVVAGEIRKLADDSKKQSMEIDSIISDINNAIEITHSEIETSKGFVDVQNEVVTKVVSSFDIISKSVIHIDTDINHILEENKSLENNIRDVQFLFESISAVSEQTAASTQQVSSTIDEQVSYIQSVVLKIQELNNMAEEMMRIIEDYSAS</sequence>
<dbReference type="SMART" id="SM00283">
    <property type="entry name" value="MA"/>
    <property type="match status" value="1"/>
</dbReference>
<evidence type="ECO:0000313" key="5">
    <source>
        <dbReference type="Proteomes" id="UP000253034"/>
    </source>
</evidence>
<reference evidence="4 5" key="1">
    <citation type="submission" date="2018-07" db="EMBL/GenBank/DDBJ databases">
        <title>Genomic Encyclopedia of Type Strains, Phase IV (KMG-IV): sequencing the most valuable type-strain genomes for metagenomic binning, comparative biology and taxonomic classification.</title>
        <authorList>
            <person name="Goeker M."/>
        </authorList>
    </citation>
    <scope>NUCLEOTIDE SEQUENCE [LARGE SCALE GENOMIC DNA]</scope>
    <source>
        <strain evidence="4 5">DSM 27016</strain>
    </source>
</reference>
<dbReference type="PANTHER" id="PTHR32089">
    <property type="entry name" value="METHYL-ACCEPTING CHEMOTAXIS PROTEIN MCPB"/>
    <property type="match status" value="1"/>
</dbReference>
<accession>A0A369AVV1</accession>
<proteinExistence type="predicted"/>
<organism evidence="4 5">
    <name type="scientific">Anaerobacterium chartisolvens</name>
    <dbReference type="NCBI Taxonomy" id="1297424"/>
    <lineage>
        <taxon>Bacteria</taxon>
        <taxon>Bacillati</taxon>
        <taxon>Bacillota</taxon>
        <taxon>Clostridia</taxon>
        <taxon>Eubacteriales</taxon>
        <taxon>Oscillospiraceae</taxon>
        <taxon>Anaerobacterium</taxon>
    </lineage>
</organism>
<dbReference type="Pfam" id="PF00015">
    <property type="entry name" value="MCPsignal"/>
    <property type="match status" value="1"/>
</dbReference>
<gene>
    <name evidence="4" type="ORF">DFR58_12255</name>
</gene>
<dbReference type="GO" id="GO:0016020">
    <property type="term" value="C:membrane"/>
    <property type="evidence" value="ECO:0007669"/>
    <property type="project" value="InterPro"/>
</dbReference>
<dbReference type="PANTHER" id="PTHR32089:SF112">
    <property type="entry name" value="LYSOZYME-LIKE PROTEIN-RELATED"/>
    <property type="match status" value="1"/>
</dbReference>
<dbReference type="InterPro" id="IPR004089">
    <property type="entry name" value="MCPsignal_dom"/>
</dbReference>
<evidence type="ECO:0000259" key="3">
    <source>
        <dbReference type="PROSITE" id="PS50111"/>
    </source>
</evidence>
<evidence type="ECO:0000313" key="4">
    <source>
        <dbReference type="EMBL" id="RCX12366.1"/>
    </source>
</evidence>
<dbReference type="RefSeq" id="WP_114298983.1">
    <property type="nucleotide sequence ID" value="NZ_QPJT01000022.1"/>
</dbReference>
<feature type="domain" description="Methyl-accepting transducer" evidence="3">
    <location>
        <begin position="64"/>
        <end position="321"/>
    </location>
</feature>
<dbReference type="Proteomes" id="UP000253034">
    <property type="component" value="Unassembled WGS sequence"/>
</dbReference>
<dbReference type="EMBL" id="QPJT01000022">
    <property type="protein sequence ID" value="RCX12366.1"/>
    <property type="molecule type" value="Genomic_DNA"/>
</dbReference>
<dbReference type="GO" id="GO:0007165">
    <property type="term" value="P:signal transduction"/>
    <property type="evidence" value="ECO:0007669"/>
    <property type="project" value="UniProtKB-KW"/>
</dbReference>
<keyword evidence="1 2" id="KW-0807">Transducer</keyword>
<evidence type="ECO:0000256" key="2">
    <source>
        <dbReference type="PROSITE-ProRule" id="PRU00284"/>
    </source>
</evidence>
<protein>
    <submittedName>
        <fullName evidence="4">Methyl-accepting chemotaxis protein (MCP) signaling protein</fullName>
    </submittedName>
</protein>
<dbReference type="PROSITE" id="PS50111">
    <property type="entry name" value="CHEMOTAXIS_TRANSDUC_2"/>
    <property type="match status" value="1"/>
</dbReference>
<dbReference type="OrthoDB" id="2542987at2"/>
<keyword evidence="5" id="KW-1185">Reference proteome</keyword>
<name>A0A369AVV1_9FIRM</name>
<dbReference type="Gene3D" id="1.10.287.950">
    <property type="entry name" value="Methyl-accepting chemotaxis protein"/>
    <property type="match status" value="1"/>
</dbReference>
<dbReference type="AlphaFoldDB" id="A0A369AVV1"/>
<evidence type="ECO:0000256" key="1">
    <source>
        <dbReference type="ARBA" id="ARBA00023224"/>
    </source>
</evidence>
<dbReference type="SUPFAM" id="SSF58104">
    <property type="entry name" value="Methyl-accepting chemotaxis protein (MCP) signaling domain"/>
    <property type="match status" value="1"/>
</dbReference>
<comment type="caution">
    <text evidence="4">The sequence shown here is derived from an EMBL/GenBank/DDBJ whole genome shotgun (WGS) entry which is preliminary data.</text>
</comment>